<keyword evidence="9" id="KW-1185">Reference proteome</keyword>
<dbReference type="Proteomes" id="UP001344447">
    <property type="component" value="Unassembled WGS sequence"/>
</dbReference>
<dbReference type="GO" id="GO:0006412">
    <property type="term" value="P:translation"/>
    <property type="evidence" value="ECO:0007669"/>
    <property type="project" value="InterPro"/>
</dbReference>
<dbReference type="FunFam" id="2.30.30.30:FF:000042">
    <property type="entry name" value="50S ribosomal protein L24"/>
    <property type="match status" value="1"/>
</dbReference>
<dbReference type="InterPro" id="IPR014722">
    <property type="entry name" value="Rib_uL2_dom2"/>
</dbReference>
<gene>
    <name evidence="8" type="ORF">RB653_007039</name>
</gene>
<dbReference type="InterPro" id="IPR005825">
    <property type="entry name" value="Ribosomal_uL24_CS"/>
</dbReference>
<dbReference type="Pfam" id="PF00467">
    <property type="entry name" value="KOW"/>
    <property type="match status" value="1"/>
</dbReference>
<dbReference type="Pfam" id="PF17136">
    <property type="entry name" value="ribosomal_L24"/>
    <property type="match status" value="1"/>
</dbReference>
<dbReference type="InterPro" id="IPR003256">
    <property type="entry name" value="Ribosomal_uL24"/>
</dbReference>
<proteinExistence type="inferred from homology"/>
<comment type="similarity">
    <text evidence="1 6">Belongs to the universal ribosomal protein uL24 family.</text>
</comment>
<dbReference type="EMBL" id="JAVFKY010000005">
    <property type="protein sequence ID" value="KAK5575904.1"/>
    <property type="molecule type" value="Genomic_DNA"/>
</dbReference>
<dbReference type="GO" id="GO:0003735">
    <property type="term" value="F:structural constituent of ribosome"/>
    <property type="evidence" value="ECO:0007669"/>
    <property type="project" value="InterPro"/>
</dbReference>
<dbReference type="SMART" id="SM00739">
    <property type="entry name" value="KOW"/>
    <property type="match status" value="1"/>
</dbReference>
<evidence type="ECO:0000256" key="5">
    <source>
        <dbReference type="ARBA" id="ARBA00023274"/>
    </source>
</evidence>
<dbReference type="GO" id="GO:0019843">
    <property type="term" value="F:rRNA binding"/>
    <property type="evidence" value="ECO:0007669"/>
    <property type="project" value="UniProtKB-KW"/>
</dbReference>
<evidence type="ECO:0000256" key="3">
    <source>
        <dbReference type="ARBA" id="ARBA00022884"/>
    </source>
</evidence>
<evidence type="ECO:0000256" key="4">
    <source>
        <dbReference type="ARBA" id="ARBA00022980"/>
    </source>
</evidence>
<organism evidence="8 9">
    <name type="scientific">Dictyostelium firmibasis</name>
    <dbReference type="NCBI Taxonomy" id="79012"/>
    <lineage>
        <taxon>Eukaryota</taxon>
        <taxon>Amoebozoa</taxon>
        <taxon>Evosea</taxon>
        <taxon>Eumycetozoa</taxon>
        <taxon>Dictyostelia</taxon>
        <taxon>Dictyosteliales</taxon>
        <taxon>Dictyosteliaceae</taxon>
        <taxon>Dictyostelium</taxon>
    </lineage>
</organism>
<evidence type="ECO:0000313" key="9">
    <source>
        <dbReference type="Proteomes" id="UP001344447"/>
    </source>
</evidence>
<evidence type="ECO:0000256" key="2">
    <source>
        <dbReference type="ARBA" id="ARBA00022730"/>
    </source>
</evidence>
<keyword evidence="3" id="KW-0694">RNA-binding</keyword>
<dbReference type="HAMAP" id="MF_01326_B">
    <property type="entry name" value="Ribosomal_uL24_B"/>
    <property type="match status" value="1"/>
</dbReference>
<dbReference type="Gene3D" id="2.30.30.30">
    <property type="match status" value="1"/>
</dbReference>
<keyword evidence="5 6" id="KW-0687">Ribonucleoprotein</keyword>
<dbReference type="PANTHER" id="PTHR12903">
    <property type="entry name" value="MITOCHONDRIAL RIBOSOMAL PROTEIN L24"/>
    <property type="match status" value="1"/>
</dbReference>
<sequence length="171" mass="19699">MSLFGGRLFKEGIFSIPKWKYVKGDKVQIISGKDKGKQGIIKSVNKKHNNLIVEGLKLIKKHTKSTKQQRSTAYTKEAPIHYSNVSHIDPKYKLIIRLPCVPCKVRFQLIDGFRERVSRTTNSIIPKPDISNKFKKWRGDNIEGIYDTAPEVAKKRTFDGIIENVHPFRSY</sequence>
<protein>
    <recommendedName>
        <fullName evidence="7">KOW domain-containing protein</fullName>
    </recommendedName>
</protein>
<dbReference type="SUPFAM" id="SSF50104">
    <property type="entry name" value="Translation proteins SH3-like domain"/>
    <property type="match status" value="1"/>
</dbReference>
<evidence type="ECO:0000313" key="8">
    <source>
        <dbReference type="EMBL" id="KAK5575904.1"/>
    </source>
</evidence>
<dbReference type="CDD" id="cd06089">
    <property type="entry name" value="KOW_RPL26"/>
    <property type="match status" value="1"/>
</dbReference>
<keyword evidence="4 6" id="KW-0689">Ribosomal protein</keyword>
<dbReference type="GO" id="GO:0005840">
    <property type="term" value="C:ribosome"/>
    <property type="evidence" value="ECO:0007669"/>
    <property type="project" value="UniProtKB-KW"/>
</dbReference>
<feature type="domain" description="KOW" evidence="7">
    <location>
        <begin position="20"/>
        <end position="47"/>
    </location>
</feature>
<dbReference type="InterPro" id="IPR008991">
    <property type="entry name" value="Translation_prot_SH3-like_sf"/>
</dbReference>
<evidence type="ECO:0000256" key="1">
    <source>
        <dbReference type="ARBA" id="ARBA00010618"/>
    </source>
</evidence>
<dbReference type="InterPro" id="IPR057264">
    <property type="entry name" value="Ribosomal_uL24_C"/>
</dbReference>
<dbReference type="NCBIfam" id="TIGR01079">
    <property type="entry name" value="rplX_bact"/>
    <property type="match status" value="1"/>
</dbReference>
<reference evidence="8 9" key="1">
    <citation type="submission" date="2023-11" db="EMBL/GenBank/DDBJ databases">
        <title>Dfirmibasis_genome.</title>
        <authorList>
            <person name="Edelbroek B."/>
            <person name="Kjellin J."/>
            <person name="Jerlstrom-Hultqvist J."/>
            <person name="Soderbom F."/>
        </authorList>
    </citation>
    <scope>NUCLEOTIDE SEQUENCE [LARGE SCALE GENOMIC DNA]</scope>
    <source>
        <strain evidence="8 9">TNS-C-14</strain>
    </source>
</reference>
<dbReference type="InterPro" id="IPR041988">
    <property type="entry name" value="Ribosomal_uL24_KOW"/>
</dbReference>
<accession>A0AAN7TN07</accession>
<comment type="caution">
    <text evidence="8">The sequence shown here is derived from an EMBL/GenBank/DDBJ whole genome shotgun (WGS) entry which is preliminary data.</text>
</comment>
<evidence type="ECO:0000256" key="6">
    <source>
        <dbReference type="RuleBase" id="RU003477"/>
    </source>
</evidence>
<dbReference type="PROSITE" id="PS01108">
    <property type="entry name" value="RIBOSOMAL_L24"/>
    <property type="match status" value="1"/>
</dbReference>
<keyword evidence="2" id="KW-0699">rRNA-binding</keyword>
<dbReference type="InterPro" id="IPR005824">
    <property type="entry name" value="KOW"/>
</dbReference>
<evidence type="ECO:0000259" key="7">
    <source>
        <dbReference type="SMART" id="SM00739"/>
    </source>
</evidence>
<name>A0AAN7TN07_9MYCE</name>
<dbReference type="GO" id="GO:1990904">
    <property type="term" value="C:ribonucleoprotein complex"/>
    <property type="evidence" value="ECO:0007669"/>
    <property type="project" value="UniProtKB-KW"/>
</dbReference>
<dbReference type="AlphaFoldDB" id="A0AAN7TN07"/>